<proteinExistence type="predicted"/>
<keyword evidence="4 5" id="KW-0472">Membrane</keyword>
<keyword evidence="2 5" id="KW-0812">Transmembrane</keyword>
<feature type="transmembrane region" description="Helical" evidence="5">
    <location>
        <begin position="61"/>
        <end position="81"/>
    </location>
</feature>
<dbReference type="OrthoDB" id="9799585at2"/>
<dbReference type="eggNOG" id="COG1286">
    <property type="taxonomic scope" value="Bacteria"/>
</dbReference>
<dbReference type="AlphaFoldDB" id="M7NZJ2"/>
<comment type="subcellular location">
    <subcellularLocation>
        <location evidence="1">Membrane</location>
        <topology evidence="1">Multi-pass membrane protein</topology>
    </subcellularLocation>
</comment>
<dbReference type="PANTHER" id="PTHR37306:SF1">
    <property type="entry name" value="COLICIN V PRODUCTION PROTEIN"/>
    <property type="match status" value="1"/>
</dbReference>
<dbReference type="RefSeq" id="WP_009194492.1">
    <property type="nucleotide sequence ID" value="NZ_AODQ01000018.1"/>
</dbReference>
<dbReference type="GO" id="GO:0009403">
    <property type="term" value="P:toxin biosynthetic process"/>
    <property type="evidence" value="ECO:0007669"/>
    <property type="project" value="InterPro"/>
</dbReference>
<keyword evidence="7" id="KW-1185">Reference proteome</keyword>
<evidence type="ECO:0000256" key="1">
    <source>
        <dbReference type="ARBA" id="ARBA00004141"/>
    </source>
</evidence>
<feature type="transmembrane region" description="Helical" evidence="5">
    <location>
        <begin position="29"/>
        <end position="49"/>
    </location>
</feature>
<dbReference type="Pfam" id="PF02674">
    <property type="entry name" value="Colicin_V"/>
    <property type="match status" value="1"/>
</dbReference>
<evidence type="ECO:0000256" key="4">
    <source>
        <dbReference type="ARBA" id="ARBA00023136"/>
    </source>
</evidence>
<dbReference type="Proteomes" id="UP000011910">
    <property type="component" value="Unassembled WGS sequence"/>
</dbReference>
<name>M7NZJ2_9BACT</name>
<dbReference type="GO" id="GO:0016020">
    <property type="term" value="C:membrane"/>
    <property type="evidence" value="ECO:0007669"/>
    <property type="project" value="UniProtKB-SubCell"/>
</dbReference>
<evidence type="ECO:0000313" key="7">
    <source>
        <dbReference type="Proteomes" id="UP000011910"/>
    </source>
</evidence>
<sequence length="171" mass="18629">MNALDLIIVLLLIWGAVSGFSKGLLLEVFGIIAFVLGIVVGLKMLQWSIDWLGQHVDIHESIVPYVAFFILFVLVVVGINLMGRVVSKALHLTFLGIVDSMLGAVLGVLKWALGISVLFWVASTMELARPGGMLTQSWFYDLLAPLAPAFFDLIGQALPVARRFFTPSSAD</sequence>
<comment type="caution">
    <text evidence="6">The sequence shown here is derived from an EMBL/GenBank/DDBJ whole genome shotgun (WGS) entry which is preliminary data.</text>
</comment>
<feature type="transmembrane region" description="Helical" evidence="5">
    <location>
        <begin position="101"/>
        <end position="122"/>
    </location>
</feature>
<evidence type="ECO:0000256" key="3">
    <source>
        <dbReference type="ARBA" id="ARBA00022989"/>
    </source>
</evidence>
<dbReference type="STRING" id="1279009.ADICEAN_01092"/>
<dbReference type="InterPro" id="IPR003825">
    <property type="entry name" value="Colicin-V_CvpA"/>
</dbReference>
<protein>
    <submittedName>
        <fullName evidence="6">Colicin V production protein</fullName>
    </submittedName>
</protein>
<evidence type="ECO:0000256" key="5">
    <source>
        <dbReference type="SAM" id="Phobius"/>
    </source>
</evidence>
<reference evidence="6 7" key="1">
    <citation type="journal article" date="2013" name="Genome Announc.">
        <title>Draft Genome Sequence of Cesiribacter andamanensis Strain AMV16T, Isolated from a Soil Sample from a Mud Volcano in the Andaman Islands, India.</title>
        <authorList>
            <person name="Shivaji S."/>
            <person name="Ara S."/>
            <person name="Begum Z."/>
            <person name="Srinivas T.N."/>
            <person name="Singh A."/>
            <person name="Kumar Pinnaka A."/>
        </authorList>
    </citation>
    <scope>NUCLEOTIDE SEQUENCE [LARGE SCALE GENOMIC DNA]</scope>
    <source>
        <strain evidence="6 7">AMV16</strain>
    </source>
</reference>
<evidence type="ECO:0000313" key="6">
    <source>
        <dbReference type="EMBL" id="EMR03754.1"/>
    </source>
</evidence>
<accession>M7NZJ2</accession>
<evidence type="ECO:0000256" key="2">
    <source>
        <dbReference type="ARBA" id="ARBA00022692"/>
    </source>
</evidence>
<dbReference type="PANTHER" id="PTHR37306">
    <property type="entry name" value="COLICIN V PRODUCTION PROTEIN"/>
    <property type="match status" value="1"/>
</dbReference>
<organism evidence="6 7">
    <name type="scientific">Cesiribacter andamanensis AMV16</name>
    <dbReference type="NCBI Taxonomy" id="1279009"/>
    <lineage>
        <taxon>Bacteria</taxon>
        <taxon>Pseudomonadati</taxon>
        <taxon>Bacteroidota</taxon>
        <taxon>Cytophagia</taxon>
        <taxon>Cytophagales</taxon>
        <taxon>Cesiribacteraceae</taxon>
        <taxon>Cesiribacter</taxon>
    </lineage>
</organism>
<dbReference type="EMBL" id="AODQ01000018">
    <property type="protein sequence ID" value="EMR03754.1"/>
    <property type="molecule type" value="Genomic_DNA"/>
</dbReference>
<gene>
    <name evidence="6" type="ORF">ADICEAN_01092</name>
</gene>
<keyword evidence="3 5" id="KW-1133">Transmembrane helix</keyword>